<evidence type="ECO:0000256" key="1">
    <source>
        <dbReference type="SAM" id="MobiDB-lite"/>
    </source>
</evidence>
<feature type="region of interest" description="Disordered" evidence="1">
    <location>
        <begin position="1"/>
        <end position="44"/>
    </location>
</feature>
<protein>
    <submittedName>
        <fullName evidence="2">Uncharacterized protein</fullName>
    </submittedName>
</protein>
<dbReference type="EMBL" id="JARQZJ010000054">
    <property type="protein sequence ID" value="KAK9878698.1"/>
    <property type="molecule type" value="Genomic_DNA"/>
</dbReference>
<evidence type="ECO:0000313" key="3">
    <source>
        <dbReference type="Proteomes" id="UP001431783"/>
    </source>
</evidence>
<dbReference type="AlphaFoldDB" id="A0AAW1UC37"/>
<gene>
    <name evidence="2" type="ORF">WA026_023398</name>
</gene>
<feature type="compositionally biased region" description="Polar residues" evidence="1">
    <location>
        <begin position="1"/>
        <end position="17"/>
    </location>
</feature>
<name>A0AAW1UC37_9CUCU</name>
<organism evidence="2 3">
    <name type="scientific">Henosepilachna vigintioctopunctata</name>
    <dbReference type="NCBI Taxonomy" id="420089"/>
    <lineage>
        <taxon>Eukaryota</taxon>
        <taxon>Metazoa</taxon>
        <taxon>Ecdysozoa</taxon>
        <taxon>Arthropoda</taxon>
        <taxon>Hexapoda</taxon>
        <taxon>Insecta</taxon>
        <taxon>Pterygota</taxon>
        <taxon>Neoptera</taxon>
        <taxon>Endopterygota</taxon>
        <taxon>Coleoptera</taxon>
        <taxon>Polyphaga</taxon>
        <taxon>Cucujiformia</taxon>
        <taxon>Coccinelloidea</taxon>
        <taxon>Coccinellidae</taxon>
        <taxon>Epilachninae</taxon>
        <taxon>Epilachnini</taxon>
        <taxon>Henosepilachna</taxon>
    </lineage>
</organism>
<dbReference type="Proteomes" id="UP001431783">
    <property type="component" value="Unassembled WGS sequence"/>
</dbReference>
<evidence type="ECO:0000313" key="2">
    <source>
        <dbReference type="EMBL" id="KAK9878698.1"/>
    </source>
</evidence>
<sequence>MRQECPQSHSRSMQNLAKNLLGPETTSRDQYAPGADMSANRHFGTLNKRKAHDLLSRSGLQKVLCDSGVVTFASPKMIVSCLTNLGAHHHPNERQADRSLSVRC</sequence>
<comment type="caution">
    <text evidence="2">The sequence shown here is derived from an EMBL/GenBank/DDBJ whole genome shotgun (WGS) entry which is preliminary data.</text>
</comment>
<accession>A0AAW1UC37</accession>
<proteinExistence type="predicted"/>
<keyword evidence="3" id="KW-1185">Reference proteome</keyword>
<reference evidence="2 3" key="1">
    <citation type="submission" date="2023-03" db="EMBL/GenBank/DDBJ databases">
        <title>Genome insight into feeding habits of ladybird beetles.</title>
        <authorList>
            <person name="Li H.-S."/>
            <person name="Huang Y.-H."/>
            <person name="Pang H."/>
        </authorList>
    </citation>
    <scope>NUCLEOTIDE SEQUENCE [LARGE SCALE GENOMIC DNA]</scope>
    <source>
        <strain evidence="2">SYSU_2023b</strain>
        <tissue evidence="2">Whole body</tissue>
    </source>
</reference>